<proteinExistence type="predicted"/>
<protein>
    <recommendedName>
        <fullName evidence="3">DUF4238 domain-containing protein</fullName>
    </recommendedName>
</protein>
<organism evidence="1 2">
    <name type="scientific">Arcicella rigui</name>
    <dbReference type="NCBI Taxonomy" id="797020"/>
    <lineage>
        <taxon>Bacteria</taxon>
        <taxon>Pseudomonadati</taxon>
        <taxon>Bacteroidota</taxon>
        <taxon>Cytophagia</taxon>
        <taxon>Cytophagales</taxon>
        <taxon>Flectobacillaceae</taxon>
        <taxon>Arcicella</taxon>
    </lineage>
</organism>
<evidence type="ECO:0008006" key="3">
    <source>
        <dbReference type="Google" id="ProtNLM"/>
    </source>
</evidence>
<comment type="caution">
    <text evidence="1">The sequence shown here is derived from an EMBL/GenBank/DDBJ whole genome shotgun (WGS) entry which is preliminary data.</text>
</comment>
<accession>A0ABU5Q674</accession>
<dbReference type="RefSeq" id="WP_323295516.1">
    <property type="nucleotide sequence ID" value="NZ_JAYFUM010000005.1"/>
</dbReference>
<evidence type="ECO:0000313" key="1">
    <source>
        <dbReference type="EMBL" id="MEA5138348.1"/>
    </source>
</evidence>
<reference evidence="1 2" key="1">
    <citation type="submission" date="2023-12" db="EMBL/GenBank/DDBJ databases">
        <title>Novel species of the genus Arcicella isolated from rivers.</title>
        <authorList>
            <person name="Lu H."/>
        </authorList>
    </citation>
    <scope>NUCLEOTIDE SEQUENCE [LARGE SCALE GENOMIC DNA]</scope>
    <source>
        <strain evidence="1 2">KCTC 23307</strain>
    </source>
</reference>
<sequence>MEKTFDITLIVNYLEKFKFDLHKLYSWNAKIDKLIDLGIFTKEKVLELNSLTPYEKEIELKKVVGGKLREYLETDKSSFEKLCLWIIKDWGGITSANDRETINLVYSFLNDEKKSFKRIASKSKVGAYLYPEQNVIYDSRVAYSINWIILKENAGEVFFPIPEGRNSKMSAFDLDVLIRLKNIHHFQPKSRIQTEERFFIKNADKKIFIKESEAYIELTTLIKRISDELWKGDDEKKRNLYYTEMLLFSIADREIFMDITNTVKFEMNI</sequence>
<name>A0ABU5Q674_9BACT</name>
<evidence type="ECO:0000313" key="2">
    <source>
        <dbReference type="Proteomes" id="UP001302949"/>
    </source>
</evidence>
<keyword evidence="2" id="KW-1185">Reference proteome</keyword>
<dbReference type="EMBL" id="JAYFUM010000005">
    <property type="protein sequence ID" value="MEA5138348.1"/>
    <property type="molecule type" value="Genomic_DNA"/>
</dbReference>
<dbReference type="Proteomes" id="UP001302949">
    <property type="component" value="Unassembled WGS sequence"/>
</dbReference>
<gene>
    <name evidence="1" type="ORF">VB248_04360</name>
</gene>